<gene>
    <name evidence="2" type="ORF">VA596_41560</name>
</gene>
<proteinExistence type="predicted"/>
<evidence type="ECO:0000313" key="3">
    <source>
        <dbReference type="Proteomes" id="UP001304298"/>
    </source>
</evidence>
<protein>
    <recommendedName>
        <fullName evidence="4">DUF222 domain-containing protein</fullName>
    </recommendedName>
</protein>
<dbReference type="Proteomes" id="UP001304298">
    <property type="component" value="Unassembled WGS sequence"/>
</dbReference>
<evidence type="ECO:0000256" key="1">
    <source>
        <dbReference type="SAM" id="MobiDB-lite"/>
    </source>
</evidence>
<dbReference type="RefSeq" id="WP_323335064.1">
    <property type="nucleotide sequence ID" value="NZ_JAYFSI010000014.1"/>
</dbReference>
<feature type="region of interest" description="Disordered" evidence="1">
    <location>
        <begin position="183"/>
        <end position="203"/>
    </location>
</feature>
<reference evidence="2 3" key="1">
    <citation type="submission" date="2023-12" db="EMBL/GenBank/DDBJ databases">
        <title>Amycolatopsis sp. V23-08.</title>
        <authorList>
            <person name="Somphong A."/>
        </authorList>
    </citation>
    <scope>NUCLEOTIDE SEQUENCE [LARGE SCALE GENOMIC DNA]</scope>
    <source>
        <strain evidence="2 3">V23-08</strain>
    </source>
</reference>
<dbReference type="EMBL" id="JAYFSI010000014">
    <property type="protein sequence ID" value="MEA5366074.1"/>
    <property type="molecule type" value="Genomic_DNA"/>
</dbReference>
<sequence>MSGGSYNYLHCKDPSEIRGALDDLQRMAERLTGLGYAPRAAAATERLLAVLRDDDPVSDAIADLADVWHAVEWTDSCDWSEDQLRAEVERYEARPQELANLDAVPTHLLEQLSAAWPNRKRVNLAHALYGAQVQGAPTEFPAIVEQGLAEQITHELRVQGRMLVTTTGPVWTRHRAEAGTHAELVTNPPAEPQPAEGPWQPGESASVYDVLTCRITGTSIPTLTQES</sequence>
<evidence type="ECO:0000313" key="2">
    <source>
        <dbReference type="EMBL" id="MEA5366074.1"/>
    </source>
</evidence>
<comment type="caution">
    <text evidence="2">The sequence shown here is derived from an EMBL/GenBank/DDBJ whole genome shotgun (WGS) entry which is preliminary data.</text>
</comment>
<organism evidence="2 3">
    <name type="scientific">Amycolatopsis heterodermiae</name>
    <dbReference type="NCBI Taxonomy" id="3110235"/>
    <lineage>
        <taxon>Bacteria</taxon>
        <taxon>Bacillati</taxon>
        <taxon>Actinomycetota</taxon>
        <taxon>Actinomycetes</taxon>
        <taxon>Pseudonocardiales</taxon>
        <taxon>Pseudonocardiaceae</taxon>
        <taxon>Amycolatopsis</taxon>
    </lineage>
</organism>
<evidence type="ECO:0008006" key="4">
    <source>
        <dbReference type="Google" id="ProtNLM"/>
    </source>
</evidence>
<name>A0ABU5RK21_9PSEU</name>
<keyword evidence="3" id="KW-1185">Reference proteome</keyword>
<accession>A0ABU5RK21</accession>